<feature type="domain" description="CENP-V/GFA" evidence="5">
    <location>
        <begin position="6"/>
        <end position="128"/>
    </location>
</feature>
<dbReference type="InterPro" id="IPR011057">
    <property type="entry name" value="Mss4-like_sf"/>
</dbReference>
<accession>A0ABR1JR12</accession>
<keyword evidence="2" id="KW-0479">Metal-binding</keyword>
<dbReference type="SUPFAM" id="SSF51316">
    <property type="entry name" value="Mss4-like"/>
    <property type="match status" value="1"/>
</dbReference>
<keyword evidence="7" id="KW-1185">Reference proteome</keyword>
<dbReference type="EMBL" id="JBANRG010000008">
    <property type="protein sequence ID" value="KAK7464506.1"/>
    <property type="molecule type" value="Genomic_DNA"/>
</dbReference>
<evidence type="ECO:0000313" key="6">
    <source>
        <dbReference type="EMBL" id="KAK7464506.1"/>
    </source>
</evidence>
<gene>
    <name evidence="6" type="ORF">VKT23_006675</name>
</gene>
<reference evidence="6 7" key="1">
    <citation type="submission" date="2024-01" db="EMBL/GenBank/DDBJ databases">
        <title>A draft genome for the cacao thread blight pathogen Marasmiellus scandens.</title>
        <authorList>
            <person name="Baruah I.K."/>
            <person name="Leung J."/>
            <person name="Bukari Y."/>
            <person name="Amoako-Attah I."/>
            <person name="Meinhardt L.W."/>
            <person name="Bailey B.A."/>
            <person name="Cohen S.P."/>
        </authorList>
    </citation>
    <scope>NUCLEOTIDE SEQUENCE [LARGE SCALE GENOMIC DNA]</scope>
    <source>
        <strain evidence="6 7">GH-19</strain>
    </source>
</reference>
<dbReference type="PROSITE" id="PS51891">
    <property type="entry name" value="CENP_V_GFA"/>
    <property type="match status" value="1"/>
</dbReference>
<comment type="caution">
    <text evidence="6">The sequence shown here is derived from an EMBL/GenBank/DDBJ whole genome shotgun (WGS) entry which is preliminary data.</text>
</comment>
<evidence type="ECO:0000256" key="1">
    <source>
        <dbReference type="ARBA" id="ARBA00005495"/>
    </source>
</evidence>
<evidence type="ECO:0000256" key="4">
    <source>
        <dbReference type="ARBA" id="ARBA00023239"/>
    </source>
</evidence>
<dbReference type="PANTHER" id="PTHR33337">
    <property type="entry name" value="GFA DOMAIN-CONTAINING PROTEIN"/>
    <property type="match status" value="1"/>
</dbReference>
<comment type="similarity">
    <text evidence="1">Belongs to the Gfa family.</text>
</comment>
<dbReference type="Proteomes" id="UP001498398">
    <property type="component" value="Unassembled WGS sequence"/>
</dbReference>
<evidence type="ECO:0000259" key="5">
    <source>
        <dbReference type="PROSITE" id="PS51891"/>
    </source>
</evidence>
<sequence length="152" mass="17413">MNPSVHKGSCFCGKVSYEVIGKPLLSAFCHCTLCQRLNASAFIHTIHFPASSFKWTCVEPCESLADTYRVADKPWKTRYRCKLCGATVASHNSKANKWSVWGAQLERDESGRIKDWEELKPTAHMFYDTRMLDINDDLGKWEGYENLSRRIS</sequence>
<keyword evidence="4" id="KW-0456">Lyase</keyword>
<dbReference type="InterPro" id="IPR006913">
    <property type="entry name" value="CENP-V/GFA"/>
</dbReference>
<protein>
    <recommendedName>
        <fullName evidence="5">CENP-V/GFA domain-containing protein</fullName>
    </recommendedName>
</protein>
<evidence type="ECO:0000256" key="2">
    <source>
        <dbReference type="ARBA" id="ARBA00022723"/>
    </source>
</evidence>
<evidence type="ECO:0000256" key="3">
    <source>
        <dbReference type="ARBA" id="ARBA00022833"/>
    </source>
</evidence>
<keyword evidence="3" id="KW-0862">Zinc</keyword>
<organism evidence="6 7">
    <name type="scientific">Marasmiellus scandens</name>
    <dbReference type="NCBI Taxonomy" id="2682957"/>
    <lineage>
        <taxon>Eukaryota</taxon>
        <taxon>Fungi</taxon>
        <taxon>Dikarya</taxon>
        <taxon>Basidiomycota</taxon>
        <taxon>Agaricomycotina</taxon>
        <taxon>Agaricomycetes</taxon>
        <taxon>Agaricomycetidae</taxon>
        <taxon>Agaricales</taxon>
        <taxon>Marasmiineae</taxon>
        <taxon>Omphalotaceae</taxon>
        <taxon>Marasmiellus</taxon>
    </lineage>
</organism>
<evidence type="ECO:0000313" key="7">
    <source>
        <dbReference type="Proteomes" id="UP001498398"/>
    </source>
</evidence>
<dbReference type="Pfam" id="PF04828">
    <property type="entry name" value="GFA"/>
    <property type="match status" value="1"/>
</dbReference>
<name>A0ABR1JR12_9AGAR</name>
<dbReference type="Gene3D" id="3.90.1590.10">
    <property type="entry name" value="glutathione-dependent formaldehyde- activating enzyme (gfa)"/>
    <property type="match status" value="1"/>
</dbReference>
<dbReference type="PANTHER" id="PTHR33337:SF40">
    <property type="entry name" value="CENP-V_GFA DOMAIN-CONTAINING PROTEIN-RELATED"/>
    <property type="match status" value="1"/>
</dbReference>
<proteinExistence type="inferred from homology"/>